<comment type="caution">
    <text evidence="2">The sequence shown here is derived from an EMBL/GenBank/DDBJ whole genome shotgun (WGS) entry which is preliminary data.</text>
</comment>
<sequence>MVALHDESLPLGSYPQRFREAEARGVRLGVPLRVMGRVKGLDEVLMDRIGRAFGERDELGAALADAIRMRAGQPGRVSMEQLRTALAGGSAAVPDAPPALAALLAEVEQVPDWVDWDLLDEGARVSRRLGQNAADVLTQLSLIGGYRFGGPPDLLVATGGLVGDSTRRRLGETQKWVVELTRPGSLRPPGHGGEGRQGGEAWRLTVHVRAMHALVNAAFEPAWDVARWGLPINQADQASTLMLFDGILVIGSRGLGVRVSRRESRALMHLWKYVGWLMGVDDDFLVDDEWERHRQAYHVLLAQADVSEAGPQLAQAIVEAQRRRRYPGWPAWLQGVRGRYEQERLLSMLTTFLGPSSMRDLGLPLRPPWAHLYLVPLNVLRYRILGRTAWGRRRLLVWGDRVSQRLLDSYFVDEQQAVGELRP</sequence>
<reference evidence="2 3" key="1">
    <citation type="submission" date="2018-09" db="EMBL/GenBank/DDBJ databases">
        <title>Genome sequencing of Nocardioides immobilis CCTCC AB 2017083 for comparison to Nocardioides silvaticus.</title>
        <authorList>
            <person name="Li C."/>
            <person name="Wang G."/>
        </authorList>
    </citation>
    <scope>NUCLEOTIDE SEQUENCE [LARGE SCALE GENOMIC DNA]</scope>
    <source>
        <strain evidence="2 3">CCTCC AB 2017083</strain>
    </source>
</reference>
<name>A0A417Y4N4_9ACTN</name>
<dbReference type="RefSeq" id="WP_118924319.1">
    <property type="nucleotide sequence ID" value="NZ_QXGH01000012.1"/>
</dbReference>
<dbReference type="InterPro" id="IPR037473">
    <property type="entry name" value="Lcp-like"/>
</dbReference>
<gene>
    <name evidence="2" type="ORF">D0Z08_07680</name>
</gene>
<dbReference type="AlphaFoldDB" id="A0A417Y4N4"/>
<dbReference type="EMBL" id="QXGH01000012">
    <property type="protein sequence ID" value="RHW27555.1"/>
    <property type="molecule type" value="Genomic_DNA"/>
</dbReference>
<accession>A0A417Y4N4</accession>
<dbReference type="InterPro" id="IPR018713">
    <property type="entry name" value="MPAB/Lcp_cat_dom"/>
</dbReference>
<dbReference type="PANTHER" id="PTHR37539">
    <property type="entry name" value="SECRETED PROTEIN-RELATED"/>
    <property type="match status" value="1"/>
</dbReference>
<dbReference type="GO" id="GO:0016491">
    <property type="term" value="F:oxidoreductase activity"/>
    <property type="evidence" value="ECO:0007669"/>
    <property type="project" value="InterPro"/>
</dbReference>
<dbReference type="OrthoDB" id="7614910at2"/>
<dbReference type="Pfam" id="PF09995">
    <property type="entry name" value="MPAB_Lcp_cat"/>
    <property type="match status" value="1"/>
</dbReference>
<dbReference type="Proteomes" id="UP000283644">
    <property type="component" value="Unassembled WGS sequence"/>
</dbReference>
<organism evidence="2 3">
    <name type="scientific">Nocardioides immobilis</name>
    <dbReference type="NCBI Taxonomy" id="2049295"/>
    <lineage>
        <taxon>Bacteria</taxon>
        <taxon>Bacillati</taxon>
        <taxon>Actinomycetota</taxon>
        <taxon>Actinomycetes</taxon>
        <taxon>Propionibacteriales</taxon>
        <taxon>Nocardioidaceae</taxon>
        <taxon>Nocardioides</taxon>
    </lineage>
</organism>
<feature type="domain" description="ER-bound oxygenase mpaB/mpaB'/Rubber oxygenase catalytic" evidence="1">
    <location>
        <begin position="163"/>
        <end position="372"/>
    </location>
</feature>
<dbReference type="PANTHER" id="PTHR37539:SF1">
    <property type="entry name" value="ER-BOUND OXYGENASE MPAB_MPAB'_RUBBER OXYGENASE CATALYTIC DOMAIN-CONTAINING PROTEIN"/>
    <property type="match status" value="1"/>
</dbReference>
<keyword evidence="3" id="KW-1185">Reference proteome</keyword>
<evidence type="ECO:0000259" key="1">
    <source>
        <dbReference type="Pfam" id="PF09995"/>
    </source>
</evidence>
<evidence type="ECO:0000313" key="2">
    <source>
        <dbReference type="EMBL" id="RHW27555.1"/>
    </source>
</evidence>
<proteinExistence type="predicted"/>
<evidence type="ECO:0000313" key="3">
    <source>
        <dbReference type="Proteomes" id="UP000283644"/>
    </source>
</evidence>
<protein>
    <submittedName>
        <fullName evidence="2">DUF2236 domain-containing protein</fullName>
    </submittedName>
</protein>